<gene>
    <name evidence="1" type="ORF">MIZ03_2992</name>
</gene>
<dbReference type="EMBL" id="AP024238">
    <property type="protein sequence ID" value="BCO28096.1"/>
    <property type="molecule type" value="Genomic_DNA"/>
</dbReference>
<evidence type="ECO:0000313" key="1">
    <source>
        <dbReference type="EMBL" id="BCO28096.1"/>
    </source>
</evidence>
<dbReference type="RefSeq" id="WP_223904086.1">
    <property type="nucleotide sequence ID" value="NZ_AP024238.1"/>
</dbReference>
<keyword evidence="2" id="KW-1185">Reference proteome</keyword>
<dbReference type="Gene3D" id="1.10.3210.10">
    <property type="entry name" value="Hypothetical protein af1432"/>
    <property type="match status" value="1"/>
</dbReference>
<dbReference type="SUPFAM" id="SSF109604">
    <property type="entry name" value="HD-domain/PDEase-like"/>
    <property type="match status" value="1"/>
</dbReference>
<proteinExistence type="predicted"/>
<reference evidence="1 2" key="1">
    <citation type="journal article" date="2021" name="Microbiol. Spectr.">
        <title>A Single Bacterium Capable of Oxidation and Reduction of Iron at Circumneutral pH.</title>
        <authorList>
            <person name="Kato S."/>
            <person name="Ohkuma M."/>
        </authorList>
    </citation>
    <scope>NUCLEOTIDE SEQUENCE [LARGE SCALE GENOMIC DNA]</scope>
    <source>
        <strain evidence="1 2">MIZ03</strain>
    </source>
</reference>
<accession>A0ABN6DB81</accession>
<sequence>MSLILRTEDDYEDLLGQWSDLEASLGVILAYPNSAQEFEARLYQYGRWMQDLIAHDAHLALYLLFQLAIQSPVGYSASHALVCAVLCHLIGPELALNQHECNSLELAAFTMNIAMTHMQDQLATQVEKPSHEQQVAIHTHATKSALVLRELGIHNELWMSTVDLHHKEGLSQANLHQLTPPHRLALVLQVVDRYAAMISPRQSREGRSATESAQSIVGGENSNNHLVGKTLVRLVGQYPPGTFVQLDDDKVAVVIQHSQHSNLPDVAIVLNSRGQKVNPPTLHHTFEGSPRIKKALPAAAVQEHINHHLILQLGVR</sequence>
<dbReference type="Proteomes" id="UP000824366">
    <property type="component" value="Chromosome"/>
</dbReference>
<organism evidence="1 2">
    <name type="scientific">Rhodoferax lithotrophicus</name>
    <dbReference type="NCBI Taxonomy" id="2798804"/>
    <lineage>
        <taxon>Bacteria</taxon>
        <taxon>Pseudomonadati</taxon>
        <taxon>Pseudomonadota</taxon>
        <taxon>Betaproteobacteria</taxon>
        <taxon>Burkholderiales</taxon>
        <taxon>Comamonadaceae</taxon>
        <taxon>Rhodoferax</taxon>
    </lineage>
</organism>
<name>A0ABN6DB81_9BURK</name>
<evidence type="ECO:0008006" key="3">
    <source>
        <dbReference type="Google" id="ProtNLM"/>
    </source>
</evidence>
<evidence type="ECO:0000313" key="2">
    <source>
        <dbReference type="Proteomes" id="UP000824366"/>
    </source>
</evidence>
<protein>
    <recommendedName>
        <fullName evidence="3">Phosphodiesterase</fullName>
    </recommendedName>
</protein>